<feature type="compositionally biased region" description="Polar residues" evidence="1">
    <location>
        <begin position="67"/>
        <end position="77"/>
    </location>
</feature>
<feature type="compositionally biased region" description="Basic and acidic residues" evidence="1">
    <location>
        <begin position="47"/>
        <end position="56"/>
    </location>
</feature>
<feature type="non-terminal residue" evidence="2">
    <location>
        <position position="211"/>
    </location>
</feature>
<feature type="region of interest" description="Disordered" evidence="1">
    <location>
        <begin position="138"/>
        <end position="163"/>
    </location>
</feature>
<reference evidence="2" key="1">
    <citation type="submission" date="2013-10" db="EMBL/GenBank/DDBJ databases">
        <title>Genomic analysis of the causative agents of coccidiosis in chickens.</title>
        <authorList>
            <person name="Reid A.J."/>
            <person name="Blake D."/>
            <person name="Billington K."/>
            <person name="Browne H."/>
            <person name="Dunn M."/>
            <person name="Hung S."/>
            <person name="Kawahara F."/>
            <person name="Miranda-Saavedra D."/>
            <person name="Mourier T."/>
            <person name="Nagra H."/>
            <person name="Otto T.D."/>
            <person name="Rawlings N."/>
            <person name="Sanchez A."/>
            <person name="Sanders M."/>
            <person name="Subramaniam C."/>
            <person name="Tay Y."/>
            <person name="Dear P."/>
            <person name="Doerig C."/>
            <person name="Gruber A."/>
            <person name="Parkinson J."/>
            <person name="Shirley M."/>
            <person name="Wan K.L."/>
            <person name="Berriman M."/>
            <person name="Tomley F."/>
            <person name="Pain A."/>
        </authorList>
    </citation>
    <scope>NUCLEOTIDE SEQUENCE [LARGE SCALE GENOMIC DNA]</scope>
    <source>
        <strain evidence="2">Weybridge</strain>
    </source>
</reference>
<dbReference type="GeneID" id="25340035"/>
<feature type="non-terminal residue" evidence="2">
    <location>
        <position position="1"/>
    </location>
</feature>
<reference evidence="2" key="2">
    <citation type="submission" date="2013-10" db="EMBL/GenBank/DDBJ databases">
        <authorList>
            <person name="Aslett M."/>
        </authorList>
    </citation>
    <scope>NUCLEOTIDE SEQUENCE [LARGE SCALE GENOMIC DNA]</scope>
    <source>
        <strain evidence="2">Weybridge</strain>
    </source>
</reference>
<sequence length="211" mass="22395">LGAVRRAAEQQRPVAPEPTVIDLEMEDVSDFHSATSDTSSDNEEGPDERADEREEIGALVHEGPTPERSSITTQQASAEEGSSGADDQNSSLPGHQRLAPSVGAAPLPPNQLQGARRWPSREQLRELVLQTIALRRAAACSSNETRPSPPSSAPNHSEDTASSGLFVFGTQSTAAIATDLPSNSSTTEAGGQETHQFRCPSCNVDFHSKRG</sequence>
<dbReference type="RefSeq" id="XP_013337000.1">
    <property type="nucleotide sequence ID" value="XM_013481546.1"/>
</dbReference>
<dbReference type="Proteomes" id="UP000030763">
    <property type="component" value="Unassembled WGS sequence"/>
</dbReference>
<gene>
    <name evidence="2" type="ORF">EMWEY_00060490</name>
</gene>
<proteinExistence type="predicted"/>
<organism evidence="2 3">
    <name type="scientific">Eimeria maxima</name>
    <name type="common">Coccidian parasite</name>
    <dbReference type="NCBI Taxonomy" id="5804"/>
    <lineage>
        <taxon>Eukaryota</taxon>
        <taxon>Sar</taxon>
        <taxon>Alveolata</taxon>
        <taxon>Apicomplexa</taxon>
        <taxon>Conoidasida</taxon>
        <taxon>Coccidia</taxon>
        <taxon>Eucoccidiorida</taxon>
        <taxon>Eimeriorina</taxon>
        <taxon>Eimeriidae</taxon>
        <taxon>Eimeria</taxon>
    </lineage>
</organism>
<dbReference type="EMBL" id="HG721777">
    <property type="protein sequence ID" value="CDJ60350.1"/>
    <property type="molecule type" value="Genomic_DNA"/>
</dbReference>
<evidence type="ECO:0000313" key="3">
    <source>
        <dbReference type="Proteomes" id="UP000030763"/>
    </source>
</evidence>
<evidence type="ECO:0000313" key="2">
    <source>
        <dbReference type="EMBL" id="CDJ60350.1"/>
    </source>
</evidence>
<feature type="compositionally biased region" description="Polar residues" evidence="1">
    <location>
        <begin position="177"/>
        <end position="189"/>
    </location>
</feature>
<evidence type="ECO:0000256" key="1">
    <source>
        <dbReference type="SAM" id="MobiDB-lite"/>
    </source>
</evidence>
<dbReference type="VEuPathDB" id="ToxoDB:EMWEY_00060490"/>
<feature type="region of interest" description="Disordered" evidence="1">
    <location>
        <begin position="177"/>
        <end position="211"/>
    </location>
</feature>
<dbReference type="AlphaFoldDB" id="U6MFB2"/>
<accession>U6MFB2</accession>
<keyword evidence="3" id="KW-1185">Reference proteome</keyword>
<feature type="region of interest" description="Disordered" evidence="1">
    <location>
        <begin position="1"/>
        <end position="121"/>
    </location>
</feature>
<protein>
    <submittedName>
        <fullName evidence="2">Uncharacterized protein</fullName>
    </submittedName>
</protein>
<name>U6MFB2_EIMMA</name>